<feature type="transmembrane region" description="Helical" evidence="7">
    <location>
        <begin position="113"/>
        <end position="131"/>
    </location>
</feature>
<feature type="transmembrane region" description="Helical" evidence="7">
    <location>
        <begin position="333"/>
        <end position="357"/>
    </location>
</feature>
<evidence type="ECO:0000256" key="6">
    <source>
        <dbReference type="SAM" id="MobiDB-lite"/>
    </source>
</evidence>
<proteinExistence type="predicted"/>
<dbReference type="Proteomes" id="UP000065807">
    <property type="component" value="Chromosome"/>
</dbReference>
<dbReference type="CDD" id="cd06580">
    <property type="entry name" value="TM_PBP1_transp_TpRbsC_like"/>
    <property type="match status" value="1"/>
</dbReference>
<organism evidence="8 9">
    <name type="scientific">Limnochorda pilosa</name>
    <dbReference type="NCBI Taxonomy" id="1555112"/>
    <lineage>
        <taxon>Bacteria</taxon>
        <taxon>Bacillati</taxon>
        <taxon>Bacillota</taxon>
        <taxon>Limnochordia</taxon>
        <taxon>Limnochordales</taxon>
        <taxon>Limnochordaceae</taxon>
        <taxon>Limnochorda</taxon>
    </lineage>
</organism>
<dbReference type="AlphaFoldDB" id="A0A0K2SJ98"/>
<keyword evidence="2" id="KW-1003">Cell membrane</keyword>
<sequence length="415" mass="43438">MSRNPKPDAGSQGSPQDPAPGRARSVAGALAEAAFSRSLVPLLAVFTGLVISAVLIVATDPAVWQAWGQVTVRPGLFLAAVGRSVYVAFAALFEGAAGSPYALSESLVTSTPYVFAGLAVAVGFRAGLFNIGAEGQLYIGALASVFVGYAVHGLPWFLHLPMAILAGAAAGAIWAAVPGYLRARTGAHEVVNTIMLNYVAFRLSDWLLNGPMKRPGPGGVPGWVPISPEVLPSAYLPRLFAEPLRLHWGFILAILVAVAAYYLLFRTTFGFEMRSVGANPSAARVAGMRVPRVYVLTMALSGALAAMAGVSQVLGVDRWLGQGFSAGYGFDSIALALLGKSHPAGVVGAALLFGFLRSGATRMQSVADIPIDIITIVQALVIVFVAAEALVRGIYRMKPTGEKAEEVFTRGWRGT</sequence>
<dbReference type="PATRIC" id="fig|1555112.3.peg.1357"/>
<keyword evidence="4 7" id="KW-1133">Transmembrane helix</keyword>
<dbReference type="GO" id="GO:0005886">
    <property type="term" value="C:plasma membrane"/>
    <property type="evidence" value="ECO:0007669"/>
    <property type="project" value="UniProtKB-SubCell"/>
</dbReference>
<evidence type="ECO:0000256" key="7">
    <source>
        <dbReference type="SAM" id="Phobius"/>
    </source>
</evidence>
<feature type="transmembrane region" description="Helical" evidence="7">
    <location>
        <begin position="39"/>
        <end position="63"/>
    </location>
</feature>
<evidence type="ECO:0000313" key="9">
    <source>
        <dbReference type="Proteomes" id="UP000065807"/>
    </source>
</evidence>
<feature type="transmembrane region" description="Helical" evidence="7">
    <location>
        <begin position="246"/>
        <end position="265"/>
    </location>
</feature>
<evidence type="ECO:0000256" key="3">
    <source>
        <dbReference type="ARBA" id="ARBA00022692"/>
    </source>
</evidence>
<feature type="region of interest" description="Disordered" evidence="6">
    <location>
        <begin position="1"/>
        <end position="22"/>
    </location>
</feature>
<dbReference type="GO" id="GO:0022857">
    <property type="term" value="F:transmembrane transporter activity"/>
    <property type="evidence" value="ECO:0007669"/>
    <property type="project" value="InterPro"/>
</dbReference>
<feature type="transmembrane region" description="Helical" evidence="7">
    <location>
        <begin position="75"/>
        <end position="93"/>
    </location>
</feature>
<keyword evidence="5 7" id="KW-0472">Membrane</keyword>
<gene>
    <name evidence="8" type="ORF">LIP_1315</name>
</gene>
<dbReference type="PANTHER" id="PTHR47089">
    <property type="entry name" value="ABC TRANSPORTER, PERMEASE PROTEIN"/>
    <property type="match status" value="1"/>
</dbReference>
<evidence type="ECO:0000256" key="1">
    <source>
        <dbReference type="ARBA" id="ARBA00004651"/>
    </source>
</evidence>
<evidence type="ECO:0000256" key="2">
    <source>
        <dbReference type="ARBA" id="ARBA00022475"/>
    </source>
</evidence>
<reference evidence="9" key="1">
    <citation type="submission" date="2015-07" db="EMBL/GenBank/DDBJ databases">
        <title>Complete genome sequence and phylogenetic analysis of Limnochorda pilosa.</title>
        <authorList>
            <person name="Watanabe M."/>
            <person name="Kojima H."/>
            <person name="Fukui M."/>
        </authorList>
    </citation>
    <scope>NUCLEOTIDE SEQUENCE [LARGE SCALE GENOMIC DNA]</scope>
    <source>
        <strain evidence="9">HC45</strain>
    </source>
</reference>
<keyword evidence="9" id="KW-1185">Reference proteome</keyword>
<dbReference type="STRING" id="1555112.LIP_1315"/>
<dbReference type="InterPro" id="IPR001851">
    <property type="entry name" value="ABC_transp_permease"/>
</dbReference>
<dbReference type="KEGG" id="lpil:LIP_1315"/>
<dbReference type="Pfam" id="PF02653">
    <property type="entry name" value="BPD_transp_2"/>
    <property type="match status" value="1"/>
</dbReference>
<keyword evidence="3 7" id="KW-0812">Transmembrane</keyword>
<dbReference type="EMBL" id="AP014924">
    <property type="protein sequence ID" value="BAS27168.1"/>
    <property type="molecule type" value="Genomic_DNA"/>
</dbReference>
<evidence type="ECO:0000256" key="5">
    <source>
        <dbReference type="ARBA" id="ARBA00023136"/>
    </source>
</evidence>
<accession>A0A0K2SJ98</accession>
<feature type="transmembrane region" description="Helical" evidence="7">
    <location>
        <begin position="138"/>
        <end position="158"/>
    </location>
</feature>
<name>A0A0K2SJ98_LIMPI</name>
<protein>
    <submittedName>
        <fullName evidence="8">ABC transporter permease</fullName>
    </submittedName>
</protein>
<dbReference type="PANTHER" id="PTHR47089:SF1">
    <property type="entry name" value="GUANOSINE ABC TRANSPORTER PERMEASE PROTEIN NUPP"/>
    <property type="match status" value="1"/>
</dbReference>
<dbReference type="OrthoDB" id="45037at2"/>
<evidence type="ECO:0000313" key="8">
    <source>
        <dbReference type="EMBL" id="BAS27168.1"/>
    </source>
</evidence>
<evidence type="ECO:0000256" key="4">
    <source>
        <dbReference type="ARBA" id="ARBA00022989"/>
    </source>
</evidence>
<reference evidence="9" key="2">
    <citation type="journal article" date="2016" name="Int. J. Syst. Evol. Microbiol.">
        <title>Complete genome sequence and cell structure of Limnochorda pilosa, a Gram-negative spore-former within the phylum Firmicutes.</title>
        <authorList>
            <person name="Watanabe M."/>
            <person name="Kojima H."/>
            <person name="Fukui M."/>
        </authorList>
    </citation>
    <scope>NUCLEOTIDE SEQUENCE [LARGE SCALE GENOMIC DNA]</scope>
    <source>
        <strain evidence="9">HC45</strain>
    </source>
</reference>
<feature type="transmembrane region" description="Helical" evidence="7">
    <location>
        <begin position="369"/>
        <end position="391"/>
    </location>
</feature>
<dbReference type="RefSeq" id="WP_068135663.1">
    <property type="nucleotide sequence ID" value="NZ_AP014924.1"/>
</dbReference>
<feature type="transmembrane region" description="Helical" evidence="7">
    <location>
        <begin position="293"/>
        <end position="313"/>
    </location>
</feature>
<comment type="subcellular location">
    <subcellularLocation>
        <location evidence="1">Cell membrane</location>
        <topology evidence="1">Multi-pass membrane protein</topology>
    </subcellularLocation>
</comment>